<keyword evidence="3" id="KW-1185">Reference proteome</keyword>
<protein>
    <submittedName>
        <fullName evidence="2">Uncharacterized protein</fullName>
    </submittedName>
</protein>
<sequence length="459" mass="50558">MSNGQPTKRLLRQPISLRNIPRSTSTSSKSSIKQFLDHMSQPLASWPFRNSSRHFPRFDPSRKALSRAGAGIHPCASFASLTSSAPSGGSAGEIFPYSDAENLDFNRCKNPAQLEKSIESYLKSHPEPTEHALVAMLAACADLIKATGLPSDRERGNQMNPAPSGHKKHKSKMTSQKTRADNFRSNLLQTILGSFEFTPEDVFKIATSVYYDIPGGLYPSKERSNTIVRTKPSLDVTNAFLHVCAVSGHFDQAWLVMEDMMHRTQGDFKPDLATYRHVLKAAAVQRRKLASQSLDVVDVDTKVGRIIDYAADSLSKQSRVALWVKLSLGGLVGATVGKFTMMGILALPSSSIFSGATEPLGEQSMITSSQQPEGIIHLLASHEVALSIGFVTGLLAAGYYIRGSTQKPRVDSEEQVTKSRGQYSREDLPRARLFGLYFPDLNTTDKEEIREYLKKDAEF</sequence>
<dbReference type="AlphaFoldDB" id="A0A9P6MYG7"/>
<feature type="region of interest" description="Disordered" evidence="1">
    <location>
        <begin position="149"/>
        <end position="178"/>
    </location>
</feature>
<dbReference type="EMBL" id="JAAAID010000474">
    <property type="protein sequence ID" value="KAG0017077.1"/>
    <property type="molecule type" value="Genomic_DNA"/>
</dbReference>
<dbReference type="Gene3D" id="1.25.40.10">
    <property type="entry name" value="Tetratricopeptide repeat domain"/>
    <property type="match status" value="1"/>
</dbReference>
<gene>
    <name evidence="2" type="ORF">BGZ80_008636</name>
</gene>
<evidence type="ECO:0000313" key="2">
    <source>
        <dbReference type="EMBL" id="KAG0017077.1"/>
    </source>
</evidence>
<proteinExistence type="predicted"/>
<evidence type="ECO:0000313" key="3">
    <source>
        <dbReference type="Proteomes" id="UP000703661"/>
    </source>
</evidence>
<feature type="region of interest" description="Disordered" evidence="1">
    <location>
        <begin position="1"/>
        <end position="33"/>
    </location>
</feature>
<organism evidence="2 3">
    <name type="scientific">Entomortierella chlamydospora</name>
    <dbReference type="NCBI Taxonomy" id="101097"/>
    <lineage>
        <taxon>Eukaryota</taxon>
        <taxon>Fungi</taxon>
        <taxon>Fungi incertae sedis</taxon>
        <taxon>Mucoromycota</taxon>
        <taxon>Mortierellomycotina</taxon>
        <taxon>Mortierellomycetes</taxon>
        <taxon>Mortierellales</taxon>
        <taxon>Mortierellaceae</taxon>
        <taxon>Entomortierella</taxon>
    </lineage>
</organism>
<name>A0A9P6MYG7_9FUNG</name>
<evidence type="ECO:0000256" key="1">
    <source>
        <dbReference type="SAM" id="MobiDB-lite"/>
    </source>
</evidence>
<dbReference type="InterPro" id="IPR011990">
    <property type="entry name" value="TPR-like_helical_dom_sf"/>
</dbReference>
<dbReference type="Proteomes" id="UP000703661">
    <property type="component" value="Unassembled WGS sequence"/>
</dbReference>
<reference evidence="2" key="1">
    <citation type="journal article" date="2020" name="Fungal Divers.">
        <title>Resolving the Mortierellaceae phylogeny through synthesis of multi-gene phylogenetics and phylogenomics.</title>
        <authorList>
            <person name="Vandepol N."/>
            <person name="Liber J."/>
            <person name="Desiro A."/>
            <person name="Na H."/>
            <person name="Kennedy M."/>
            <person name="Barry K."/>
            <person name="Grigoriev I.V."/>
            <person name="Miller A.N."/>
            <person name="O'Donnell K."/>
            <person name="Stajich J.E."/>
            <person name="Bonito G."/>
        </authorList>
    </citation>
    <scope>NUCLEOTIDE SEQUENCE</scope>
    <source>
        <strain evidence="2">NRRL 2769</strain>
    </source>
</reference>
<dbReference type="OrthoDB" id="2393594at2759"/>
<accession>A0A9P6MYG7</accession>
<comment type="caution">
    <text evidence="2">The sequence shown here is derived from an EMBL/GenBank/DDBJ whole genome shotgun (WGS) entry which is preliminary data.</text>
</comment>